<accession>A0A9D4FLJ4</accession>
<comment type="caution">
    <text evidence="1">The sequence shown here is derived from an EMBL/GenBank/DDBJ whole genome shotgun (WGS) entry which is preliminary data.</text>
</comment>
<gene>
    <name evidence="1" type="ORF">DPMN_153046</name>
</gene>
<dbReference type="EMBL" id="JAIWYP010000007">
    <property type="protein sequence ID" value="KAH3799438.1"/>
    <property type="molecule type" value="Genomic_DNA"/>
</dbReference>
<protein>
    <submittedName>
        <fullName evidence="1">Uncharacterized protein</fullName>
    </submittedName>
</protein>
<proteinExistence type="predicted"/>
<keyword evidence="2" id="KW-1185">Reference proteome</keyword>
<evidence type="ECO:0000313" key="2">
    <source>
        <dbReference type="Proteomes" id="UP000828390"/>
    </source>
</evidence>
<sequence>MPRTHAFQQTVTIFEIIRDIITKLFKKCPTPSGHFLHHQDDWKINVISIGKYPAPWQTCFSTNWNHFPTINVASRMLKRKNAPPPGYHACETGSKPCRYLT</sequence>
<reference evidence="1" key="1">
    <citation type="journal article" date="2019" name="bioRxiv">
        <title>The Genome of the Zebra Mussel, Dreissena polymorpha: A Resource for Invasive Species Research.</title>
        <authorList>
            <person name="McCartney M.A."/>
            <person name="Auch B."/>
            <person name="Kono T."/>
            <person name="Mallez S."/>
            <person name="Zhang Y."/>
            <person name="Obille A."/>
            <person name="Becker A."/>
            <person name="Abrahante J.E."/>
            <person name="Garbe J."/>
            <person name="Badalamenti J.P."/>
            <person name="Herman A."/>
            <person name="Mangelson H."/>
            <person name="Liachko I."/>
            <person name="Sullivan S."/>
            <person name="Sone E.D."/>
            <person name="Koren S."/>
            <person name="Silverstein K.A.T."/>
            <person name="Beckman K.B."/>
            <person name="Gohl D.M."/>
        </authorList>
    </citation>
    <scope>NUCLEOTIDE SEQUENCE</scope>
    <source>
        <strain evidence="1">Duluth1</strain>
        <tissue evidence="1">Whole animal</tissue>
    </source>
</reference>
<dbReference type="AlphaFoldDB" id="A0A9D4FLJ4"/>
<evidence type="ECO:0000313" key="1">
    <source>
        <dbReference type="EMBL" id="KAH3799438.1"/>
    </source>
</evidence>
<organism evidence="1 2">
    <name type="scientific">Dreissena polymorpha</name>
    <name type="common">Zebra mussel</name>
    <name type="synonym">Mytilus polymorpha</name>
    <dbReference type="NCBI Taxonomy" id="45954"/>
    <lineage>
        <taxon>Eukaryota</taxon>
        <taxon>Metazoa</taxon>
        <taxon>Spiralia</taxon>
        <taxon>Lophotrochozoa</taxon>
        <taxon>Mollusca</taxon>
        <taxon>Bivalvia</taxon>
        <taxon>Autobranchia</taxon>
        <taxon>Heteroconchia</taxon>
        <taxon>Euheterodonta</taxon>
        <taxon>Imparidentia</taxon>
        <taxon>Neoheterodontei</taxon>
        <taxon>Myida</taxon>
        <taxon>Dreissenoidea</taxon>
        <taxon>Dreissenidae</taxon>
        <taxon>Dreissena</taxon>
    </lineage>
</organism>
<reference evidence="1" key="2">
    <citation type="submission" date="2020-11" db="EMBL/GenBank/DDBJ databases">
        <authorList>
            <person name="McCartney M.A."/>
            <person name="Auch B."/>
            <person name="Kono T."/>
            <person name="Mallez S."/>
            <person name="Becker A."/>
            <person name="Gohl D.M."/>
            <person name="Silverstein K.A.T."/>
            <person name="Koren S."/>
            <person name="Bechman K.B."/>
            <person name="Herman A."/>
            <person name="Abrahante J.E."/>
            <person name="Garbe J."/>
        </authorList>
    </citation>
    <scope>NUCLEOTIDE SEQUENCE</scope>
    <source>
        <strain evidence="1">Duluth1</strain>
        <tissue evidence="1">Whole animal</tissue>
    </source>
</reference>
<dbReference type="Proteomes" id="UP000828390">
    <property type="component" value="Unassembled WGS sequence"/>
</dbReference>
<name>A0A9D4FLJ4_DREPO</name>